<organism evidence="2 3">
    <name type="scientific">Phytophthora megakarya</name>
    <dbReference type="NCBI Taxonomy" id="4795"/>
    <lineage>
        <taxon>Eukaryota</taxon>
        <taxon>Sar</taxon>
        <taxon>Stramenopiles</taxon>
        <taxon>Oomycota</taxon>
        <taxon>Peronosporomycetes</taxon>
        <taxon>Peronosporales</taxon>
        <taxon>Peronosporaceae</taxon>
        <taxon>Phytophthora</taxon>
    </lineage>
</organism>
<protein>
    <submittedName>
        <fullName evidence="2">Short-chain dehydrogenase</fullName>
    </submittedName>
</protein>
<dbReference type="GO" id="GO:0060963">
    <property type="term" value="P:positive regulation of ribosomal protein gene transcription by RNA polymerase II"/>
    <property type="evidence" value="ECO:0007669"/>
    <property type="project" value="TreeGrafter"/>
</dbReference>
<dbReference type="InterPro" id="IPR052146">
    <property type="entry name" value="HOT1"/>
</dbReference>
<dbReference type="PANTHER" id="PTHR37784:SF4">
    <property type="entry name" value="TRANSCRIPTION FACTOR-LIKE PROTEIN EUC1"/>
    <property type="match status" value="1"/>
</dbReference>
<proteinExistence type="predicted"/>
<dbReference type="AlphaFoldDB" id="A0A225VA52"/>
<comment type="caution">
    <text evidence="2">The sequence shown here is derived from an EMBL/GenBank/DDBJ whole genome shotgun (WGS) entry which is preliminary data.</text>
</comment>
<gene>
    <name evidence="2" type="ORF">PHMEG_00027303</name>
</gene>
<dbReference type="PANTHER" id="PTHR37784">
    <property type="entry name" value="PROTEIN MSN1"/>
    <property type="match status" value="1"/>
</dbReference>
<keyword evidence="3" id="KW-1185">Reference proteome</keyword>
<evidence type="ECO:0000313" key="2">
    <source>
        <dbReference type="EMBL" id="OWZ01330.1"/>
    </source>
</evidence>
<sequence>MPILKAKLDGVHQDLKQYVESIRRSVQTVEGNTAEFPAHLPLATYKMTRGINTVVDLWREWDKCLYGGPAVRMLEEQHGTKWCSSEERRFFNRRKRELSLIEAKAINIVSSKQVSRQVAVDDALATIDEIRAQHRKSLNCLCACSRNRSTAWSDSPTTCRPGLRP</sequence>
<dbReference type="GO" id="GO:0000981">
    <property type="term" value="F:DNA-binding transcription factor activity, RNA polymerase II-specific"/>
    <property type="evidence" value="ECO:0007669"/>
    <property type="project" value="TreeGrafter"/>
</dbReference>
<evidence type="ECO:0000313" key="3">
    <source>
        <dbReference type="Proteomes" id="UP000198211"/>
    </source>
</evidence>
<dbReference type="OrthoDB" id="428577at2759"/>
<dbReference type="Proteomes" id="UP000198211">
    <property type="component" value="Unassembled WGS sequence"/>
</dbReference>
<dbReference type="InterPro" id="IPR022210">
    <property type="entry name" value="TF_GCR1-like"/>
</dbReference>
<dbReference type="EMBL" id="NBNE01006933">
    <property type="protein sequence ID" value="OWZ01330.1"/>
    <property type="molecule type" value="Genomic_DNA"/>
</dbReference>
<dbReference type="GO" id="GO:0000978">
    <property type="term" value="F:RNA polymerase II cis-regulatory region sequence-specific DNA binding"/>
    <property type="evidence" value="ECO:0007669"/>
    <property type="project" value="TreeGrafter"/>
</dbReference>
<feature type="domain" description="Transcription activator GCR1-like" evidence="1">
    <location>
        <begin position="45"/>
        <end position="121"/>
    </location>
</feature>
<dbReference type="Pfam" id="PF12550">
    <property type="entry name" value="GCR1_C"/>
    <property type="match status" value="1"/>
</dbReference>
<name>A0A225VA52_9STRA</name>
<reference evidence="3" key="1">
    <citation type="submission" date="2017-03" db="EMBL/GenBank/DDBJ databases">
        <title>Phytopthora megakarya and P. palmivora, two closely related causual agents of cacao black pod achieved similar genome size and gene model numbers by different mechanisms.</title>
        <authorList>
            <person name="Ali S."/>
            <person name="Shao J."/>
            <person name="Larry D.J."/>
            <person name="Kronmiller B."/>
            <person name="Shen D."/>
            <person name="Strem M.D."/>
            <person name="Melnick R.L."/>
            <person name="Guiltinan M.J."/>
            <person name="Tyler B.M."/>
            <person name="Meinhardt L.W."/>
            <person name="Bailey B.A."/>
        </authorList>
    </citation>
    <scope>NUCLEOTIDE SEQUENCE [LARGE SCALE GENOMIC DNA]</scope>
    <source>
        <strain evidence="3">zdho120</strain>
    </source>
</reference>
<dbReference type="STRING" id="4795.A0A225VA52"/>
<evidence type="ECO:0000259" key="1">
    <source>
        <dbReference type="Pfam" id="PF12550"/>
    </source>
</evidence>
<accession>A0A225VA52</accession>